<dbReference type="SUPFAM" id="SSF51735">
    <property type="entry name" value="NAD(P)-binding Rossmann-fold domains"/>
    <property type="match status" value="1"/>
</dbReference>
<dbReference type="Proteomes" id="UP000826234">
    <property type="component" value="Unassembled WGS sequence"/>
</dbReference>
<comment type="caution">
    <text evidence="3">The sequence shown here is derived from an EMBL/GenBank/DDBJ whole genome shotgun (WGS) entry which is preliminary data.</text>
</comment>
<dbReference type="PANTHER" id="PTHR43313:SF4">
    <property type="entry name" value="17-BETA-HYDROXYSTEROID DEHYDROGENASE TYPE 6"/>
    <property type="match status" value="1"/>
</dbReference>
<evidence type="ECO:0000256" key="2">
    <source>
        <dbReference type="SAM" id="SignalP"/>
    </source>
</evidence>
<evidence type="ECO:0000313" key="4">
    <source>
        <dbReference type="Proteomes" id="UP000826234"/>
    </source>
</evidence>
<organism evidence="3 4">
    <name type="scientific">Phrynosoma platyrhinos</name>
    <name type="common">Desert horned lizard</name>
    <dbReference type="NCBI Taxonomy" id="52577"/>
    <lineage>
        <taxon>Eukaryota</taxon>
        <taxon>Metazoa</taxon>
        <taxon>Chordata</taxon>
        <taxon>Craniata</taxon>
        <taxon>Vertebrata</taxon>
        <taxon>Euteleostomi</taxon>
        <taxon>Lepidosauria</taxon>
        <taxon>Squamata</taxon>
        <taxon>Bifurcata</taxon>
        <taxon>Unidentata</taxon>
        <taxon>Episquamata</taxon>
        <taxon>Toxicofera</taxon>
        <taxon>Iguania</taxon>
        <taxon>Phrynosomatidae</taxon>
        <taxon>Phrynosomatinae</taxon>
        <taxon>Phrynosoma</taxon>
    </lineage>
</organism>
<evidence type="ECO:0000313" key="3">
    <source>
        <dbReference type="EMBL" id="KAH0629132.1"/>
    </source>
</evidence>
<dbReference type="Pfam" id="PF00106">
    <property type="entry name" value="adh_short"/>
    <property type="match status" value="1"/>
</dbReference>
<dbReference type="InterPro" id="IPR002347">
    <property type="entry name" value="SDR_fam"/>
</dbReference>
<accession>A0ABQ7TI57</accession>
<sequence>MWLYLAALLGVYFLHRWYRERQTVENLTEKYVFITGCDSGFGNQLARQLDARGLRVLAACFTQKGAEQLENATSDQLKTTILDVTSTESVAAATKWVKECIDKKVLSDYKVAKIQLPCLFPLLLKTYCAYILPKVILENGRKKRDGGWWRELRPFGVSVSIIEPGNFYTGINKELNNYFSTLWSKVPADIRELYGQQYWKNCVNYDLLGSTIVPGGFPTGLNKAFGRQDLLGETLEDIAELSYSQNKSSFALEN</sequence>
<comment type="similarity">
    <text evidence="1">Belongs to the short-chain dehydrogenases/reductases (SDR) family.</text>
</comment>
<reference evidence="3 4" key="1">
    <citation type="journal article" date="2022" name="Gigascience">
        <title>A chromosome-level genome assembly and annotation of the desert horned lizard, Phrynosoma platyrhinos, provides insight into chromosomal rearrangements among reptiles.</title>
        <authorList>
            <person name="Koochekian N."/>
            <person name="Ascanio A."/>
            <person name="Farleigh K."/>
            <person name="Card D.C."/>
            <person name="Schield D.R."/>
            <person name="Castoe T.A."/>
            <person name="Jezkova T."/>
        </authorList>
    </citation>
    <scope>NUCLEOTIDE SEQUENCE [LARGE SCALE GENOMIC DNA]</scope>
    <source>
        <strain evidence="3">NK-2021</strain>
    </source>
</reference>
<dbReference type="Gene3D" id="3.40.50.720">
    <property type="entry name" value="NAD(P)-binding Rossmann-like Domain"/>
    <property type="match status" value="1"/>
</dbReference>
<proteinExistence type="inferred from homology"/>
<name>A0ABQ7TI57_PHRPL</name>
<keyword evidence="4" id="KW-1185">Reference proteome</keyword>
<dbReference type="InterPro" id="IPR036291">
    <property type="entry name" value="NAD(P)-bd_dom_sf"/>
</dbReference>
<evidence type="ECO:0008006" key="5">
    <source>
        <dbReference type="Google" id="ProtNLM"/>
    </source>
</evidence>
<dbReference type="EMBL" id="JAIPUX010000439">
    <property type="protein sequence ID" value="KAH0629132.1"/>
    <property type="molecule type" value="Genomic_DNA"/>
</dbReference>
<gene>
    <name evidence="3" type="ORF">JD844_010973</name>
</gene>
<feature type="chain" id="PRO_5047087693" description="17-beta-hydroxysteroid dehydrogenase type 6" evidence="2">
    <location>
        <begin position="20"/>
        <end position="254"/>
    </location>
</feature>
<evidence type="ECO:0000256" key="1">
    <source>
        <dbReference type="ARBA" id="ARBA00006484"/>
    </source>
</evidence>
<protein>
    <recommendedName>
        <fullName evidence="5">17-beta-hydroxysteroid dehydrogenase type 6</fullName>
    </recommendedName>
</protein>
<keyword evidence="2" id="KW-0732">Signal</keyword>
<feature type="signal peptide" evidence="2">
    <location>
        <begin position="1"/>
        <end position="19"/>
    </location>
</feature>
<dbReference type="PANTHER" id="PTHR43313">
    <property type="entry name" value="SHORT-CHAIN DEHYDROGENASE/REDUCTASE FAMILY 9C"/>
    <property type="match status" value="1"/>
</dbReference>